<evidence type="ECO:0000313" key="1">
    <source>
        <dbReference type="EMBL" id="OHV32524.1"/>
    </source>
</evidence>
<dbReference type="EMBL" id="MBLM01000138">
    <property type="protein sequence ID" value="OHV32524.1"/>
    <property type="molecule type" value="Genomic_DNA"/>
</dbReference>
<keyword evidence="2" id="KW-1185">Reference proteome</keyword>
<comment type="caution">
    <text evidence="1">The sequence shown here is derived from an EMBL/GenBank/DDBJ whole genome shotgun (WGS) entry which is preliminary data.</text>
</comment>
<dbReference type="AlphaFoldDB" id="A0A1S1QJN3"/>
<dbReference type="RefSeq" id="WP_071087786.1">
    <property type="nucleotide sequence ID" value="NZ_MBLM01000138.1"/>
</dbReference>
<protein>
    <submittedName>
        <fullName evidence="1">Uncharacterized protein</fullName>
    </submittedName>
</protein>
<reference evidence="2" key="1">
    <citation type="submission" date="2016-07" db="EMBL/GenBank/DDBJ databases">
        <title>Sequence Frankia sp. strain CcI1.17.</title>
        <authorList>
            <person name="Ghodhbane-Gtari F."/>
            <person name="Swanson E."/>
            <person name="Gueddou A."/>
            <person name="Morris K."/>
            <person name="Hezbri K."/>
            <person name="Ktari A."/>
            <person name="Nouioui I."/>
            <person name="Abebe-Akele F."/>
            <person name="Simpson S."/>
            <person name="Thomas K."/>
            <person name="Gtari M."/>
            <person name="Tisa L.S."/>
            <person name="Hurst S."/>
        </authorList>
    </citation>
    <scope>NUCLEOTIDE SEQUENCE [LARGE SCALE GENOMIC DNA]</scope>
    <source>
        <strain evidence="2">Cc1.17</strain>
    </source>
</reference>
<dbReference type="Proteomes" id="UP000179627">
    <property type="component" value="Unassembled WGS sequence"/>
</dbReference>
<name>A0A1S1QJN3_9ACTN</name>
<gene>
    <name evidence="1" type="ORF">CC117_24760</name>
</gene>
<proteinExistence type="predicted"/>
<accession>A0A1S1QJN3</accession>
<organism evidence="1 2">
    <name type="scientific">Parafrankia colletiae</name>
    <dbReference type="NCBI Taxonomy" id="573497"/>
    <lineage>
        <taxon>Bacteria</taxon>
        <taxon>Bacillati</taxon>
        <taxon>Actinomycetota</taxon>
        <taxon>Actinomycetes</taxon>
        <taxon>Frankiales</taxon>
        <taxon>Frankiaceae</taxon>
        <taxon>Parafrankia</taxon>
    </lineage>
</organism>
<evidence type="ECO:0000313" key="2">
    <source>
        <dbReference type="Proteomes" id="UP000179627"/>
    </source>
</evidence>
<sequence>MDDAWVIEDAALVEPLTAACDEMKRSLAGLAPPPSGAPTDVAASMAAQDAAVAAMIARDRAIGPETLDSDPPALDWLADWEALLRARGDTEHALLAGPAGPGGRSVAIIVPQTEDGYPITARMADALPACAVPSVLLEPPRPG</sequence>